<dbReference type="AlphaFoldDB" id="A0A8J3FSV5"/>
<dbReference type="InterPro" id="IPR038186">
    <property type="entry name" value="CHAD_dom_sf"/>
</dbReference>
<dbReference type="Pfam" id="PF05235">
    <property type="entry name" value="CHAD"/>
    <property type="match status" value="1"/>
</dbReference>
<organism evidence="2 3">
    <name type="scientific">Longimycelium tulufanense</name>
    <dbReference type="NCBI Taxonomy" id="907463"/>
    <lineage>
        <taxon>Bacteria</taxon>
        <taxon>Bacillati</taxon>
        <taxon>Actinomycetota</taxon>
        <taxon>Actinomycetes</taxon>
        <taxon>Pseudonocardiales</taxon>
        <taxon>Pseudonocardiaceae</taxon>
        <taxon>Longimycelium</taxon>
    </lineage>
</organism>
<dbReference type="PROSITE" id="PS51708">
    <property type="entry name" value="CHAD"/>
    <property type="match status" value="1"/>
</dbReference>
<comment type="caution">
    <text evidence="2">The sequence shown here is derived from an EMBL/GenBank/DDBJ whole genome shotgun (WGS) entry which is preliminary data.</text>
</comment>
<sequence>MRVAVRRMRAVLRAARPALDRGWADELRAELGWLGRALGPVRDLDVLIERLREEAAEFGADERAAVERLLEGLVDERERAREQMLGVLDDERYGALLRRLAAVAGDEVPTGERTDLDLRELVRAEFRKVRRDVRRAGPQPPDAELHALRIRVKRLRYTAELADPVVRTKRLVKAAVAVQDVLGEHQDSCVAEERVRELLSGRSDAPQQVAFAAGRLVERERTRRAACRAGWWKRWDNLAKIARKI</sequence>
<dbReference type="Gene3D" id="1.40.20.10">
    <property type="entry name" value="CHAD domain"/>
    <property type="match status" value="1"/>
</dbReference>
<evidence type="ECO:0000313" key="2">
    <source>
        <dbReference type="EMBL" id="GGM43006.1"/>
    </source>
</evidence>
<evidence type="ECO:0000313" key="3">
    <source>
        <dbReference type="Proteomes" id="UP000637578"/>
    </source>
</evidence>
<keyword evidence="3" id="KW-1185">Reference proteome</keyword>
<evidence type="ECO:0000259" key="1">
    <source>
        <dbReference type="PROSITE" id="PS51708"/>
    </source>
</evidence>
<dbReference type="InterPro" id="IPR007899">
    <property type="entry name" value="CHAD_dom"/>
</dbReference>
<dbReference type="PANTHER" id="PTHR39339">
    <property type="entry name" value="SLR1444 PROTEIN"/>
    <property type="match status" value="1"/>
</dbReference>
<name>A0A8J3FSV5_9PSEU</name>
<proteinExistence type="predicted"/>
<dbReference type="SMART" id="SM00880">
    <property type="entry name" value="CHAD"/>
    <property type="match status" value="1"/>
</dbReference>
<dbReference type="Proteomes" id="UP000637578">
    <property type="component" value="Unassembled WGS sequence"/>
</dbReference>
<protein>
    <recommendedName>
        <fullName evidence="1">CHAD domain-containing protein</fullName>
    </recommendedName>
</protein>
<dbReference type="EMBL" id="BMMK01000003">
    <property type="protein sequence ID" value="GGM43006.1"/>
    <property type="molecule type" value="Genomic_DNA"/>
</dbReference>
<accession>A0A8J3FSV5</accession>
<dbReference type="PANTHER" id="PTHR39339:SF1">
    <property type="entry name" value="CHAD DOMAIN-CONTAINING PROTEIN"/>
    <property type="match status" value="1"/>
</dbReference>
<reference evidence="2" key="1">
    <citation type="journal article" date="2014" name="Int. J. Syst. Evol. Microbiol.">
        <title>Complete genome sequence of Corynebacterium casei LMG S-19264T (=DSM 44701T), isolated from a smear-ripened cheese.</title>
        <authorList>
            <consortium name="US DOE Joint Genome Institute (JGI-PGF)"/>
            <person name="Walter F."/>
            <person name="Albersmeier A."/>
            <person name="Kalinowski J."/>
            <person name="Ruckert C."/>
        </authorList>
    </citation>
    <scope>NUCLEOTIDE SEQUENCE</scope>
    <source>
        <strain evidence="2">CGMCC 4.5737</strain>
    </source>
</reference>
<gene>
    <name evidence="2" type="ORF">GCM10012275_12440</name>
</gene>
<feature type="domain" description="CHAD" evidence="1">
    <location>
        <begin position="1"/>
        <end position="240"/>
    </location>
</feature>
<reference evidence="2" key="2">
    <citation type="submission" date="2020-09" db="EMBL/GenBank/DDBJ databases">
        <authorList>
            <person name="Sun Q."/>
            <person name="Zhou Y."/>
        </authorList>
    </citation>
    <scope>NUCLEOTIDE SEQUENCE</scope>
    <source>
        <strain evidence="2">CGMCC 4.5737</strain>
    </source>
</reference>